<dbReference type="AlphaFoldDB" id="A0A1U7P333"/>
<feature type="chain" id="PRO_5012211376" description="Lipoprotein" evidence="1">
    <location>
        <begin position="20"/>
        <end position="152"/>
    </location>
</feature>
<dbReference type="RefSeq" id="WP_075830722.1">
    <property type="nucleotide sequence ID" value="NZ_MSTI01000028.1"/>
</dbReference>
<keyword evidence="3" id="KW-1185">Reference proteome</keyword>
<name>A0A1U7P333_9DEIO</name>
<dbReference type="Proteomes" id="UP000186607">
    <property type="component" value="Unassembled WGS sequence"/>
</dbReference>
<gene>
    <name evidence="2" type="ORF">BOO71_0002446</name>
</gene>
<keyword evidence="1" id="KW-0732">Signal</keyword>
<evidence type="ECO:0000313" key="2">
    <source>
        <dbReference type="EMBL" id="OLV19569.1"/>
    </source>
</evidence>
<evidence type="ECO:0000256" key="1">
    <source>
        <dbReference type="SAM" id="SignalP"/>
    </source>
</evidence>
<reference evidence="2 3" key="1">
    <citation type="submission" date="2017-01" db="EMBL/GenBank/DDBJ databases">
        <title>Genome Analysis of Deinococcus marmoris KOPRI26562.</title>
        <authorList>
            <person name="Kim J.H."/>
            <person name="Oh H.-M."/>
        </authorList>
    </citation>
    <scope>NUCLEOTIDE SEQUENCE [LARGE SCALE GENOMIC DNA]</scope>
    <source>
        <strain evidence="2 3">KOPRI26562</strain>
    </source>
</reference>
<feature type="signal peptide" evidence="1">
    <location>
        <begin position="1"/>
        <end position="19"/>
    </location>
</feature>
<dbReference type="OrthoDB" id="69914at2"/>
<comment type="caution">
    <text evidence="2">The sequence shown here is derived from an EMBL/GenBank/DDBJ whole genome shotgun (WGS) entry which is preliminary data.</text>
</comment>
<evidence type="ECO:0008006" key="4">
    <source>
        <dbReference type="Google" id="ProtNLM"/>
    </source>
</evidence>
<protein>
    <recommendedName>
        <fullName evidence="4">Lipoprotein</fullName>
    </recommendedName>
</protein>
<dbReference type="EMBL" id="MSTI01000028">
    <property type="protein sequence ID" value="OLV19569.1"/>
    <property type="molecule type" value="Genomic_DNA"/>
</dbReference>
<sequence>MKRLALAFLVAAAATSCNREVGFTPTPISFADHPSVLRGPWSGDTTAGQRLRLQLTAAYDTASSYRVTGTGSLDQEPLSVTGSVGGGSLHTYLRPQLTPAPETAKLTLQRAGKADLELRCYDIGGDEAGAAWLWQCFLPDNTKSFNLTRETS</sequence>
<organism evidence="2 3">
    <name type="scientific">Deinococcus marmoris</name>
    <dbReference type="NCBI Taxonomy" id="249408"/>
    <lineage>
        <taxon>Bacteria</taxon>
        <taxon>Thermotogati</taxon>
        <taxon>Deinococcota</taxon>
        <taxon>Deinococci</taxon>
        <taxon>Deinococcales</taxon>
        <taxon>Deinococcaceae</taxon>
        <taxon>Deinococcus</taxon>
    </lineage>
</organism>
<accession>A0A1U7P333</accession>
<evidence type="ECO:0000313" key="3">
    <source>
        <dbReference type="Proteomes" id="UP000186607"/>
    </source>
</evidence>
<dbReference type="STRING" id="249408.BOO71_0002446"/>
<proteinExistence type="predicted"/>
<dbReference type="PROSITE" id="PS51257">
    <property type="entry name" value="PROKAR_LIPOPROTEIN"/>
    <property type="match status" value="1"/>
</dbReference>